<dbReference type="InterPro" id="IPR023393">
    <property type="entry name" value="START-like_dom_sf"/>
</dbReference>
<organism evidence="1 2">
    <name type="scientific">Rubus argutus</name>
    <name type="common">Southern blackberry</name>
    <dbReference type="NCBI Taxonomy" id="59490"/>
    <lineage>
        <taxon>Eukaryota</taxon>
        <taxon>Viridiplantae</taxon>
        <taxon>Streptophyta</taxon>
        <taxon>Embryophyta</taxon>
        <taxon>Tracheophyta</taxon>
        <taxon>Spermatophyta</taxon>
        <taxon>Magnoliopsida</taxon>
        <taxon>eudicotyledons</taxon>
        <taxon>Gunneridae</taxon>
        <taxon>Pentapetalae</taxon>
        <taxon>rosids</taxon>
        <taxon>fabids</taxon>
        <taxon>Rosales</taxon>
        <taxon>Rosaceae</taxon>
        <taxon>Rosoideae</taxon>
        <taxon>Rosoideae incertae sedis</taxon>
        <taxon>Rubus</taxon>
    </lineage>
</organism>
<evidence type="ECO:0000313" key="2">
    <source>
        <dbReference type="Proteomes" id="UP001457282"/>
    </source>
</evidence>
<dbReference type="Pfam" id="PF10604">
    <property type="entry name" value="Polyketide_cyc2"/>
    <property type="match status" value="1"/>
</dbReference>
<dbReference type="GO" id="GO:0004864">
    <property type="term" value="F:protein phosphatase inhibitor activity"/>
    <property type="evidence" value="ECO:0007669"/>
    <property type="project" value="UniProtKB-ARBA"/>
</dbReference>
<keyword evidence="2" id="KW-1185">Reference proteome</keyword>
<protein>
    <recommendedName>
        <fullName evidence="3">Lachrymatory factor synthase</fullName>
    </recommendedName>
</protein>
<dbReference type="AlphaFoldDB" id="A0AAW1YGC9"/>
<name>A0AAW1YGC9_RUBAR</name>
<dbReference type="Proteomes" id="UP001457282">
    <property type="component" value="Unassembled WGS sequence"/>
</dbReference>
<dbReference type="EMBL" id="JBEDUW010000002">
    <property type="protein sequence ID" value="KAK9946633.1"/>
    <property type="molecule type" value="Genomic_DNA"/>
</dbReference>
<comment type="caution">
    <text evidence="1">The sequence shown here is derived from an EMBL/GenBank/DDBJ whole genome shotgun (WGS) entry which is preliminary data.</text>
</comment>
<dbReference type="CDD" id="cd07821">
    <property type="entry name" value="PYR_PYL_RCAR_like"/>
    <property type="match status" value="1"/>
</dbReference>
<dbReference type="Gene3D" id="3.30.530.20">
    <property type="match status" value="1"/>
</dbReference>
<dbReference type="InterPro" id="IPR053249">
    <property type="entry name" value="LFS"/>
</dbReference>
<dbReference type="SUPFAM" id="SSF55961">
    <property type="entry name" value="Bet v1-like"/>
    <property type="match status" value="1"/>
</dbReference>
<evidence type="ECO:0000313" key="1">
    <source>
        <dbReference type="EMBL" id="KAK9946633.1"/>
    </source>
</evidence>
<accession>A0AAW1YGC9</accession>
<proteinExistence type="predicted"/>
<evidence type="ECO:0008006" key="3">
    <source>
        <dbReference type="Google" id="ProtNLM"/>
    </source>
</evidence>
<dbReference type="PANTHER" id="PTHR33789:SF15">
    <property type="entry name" value="LACHRYMATORY-FACTOR SYNTHASE"/>
    <property type="match status" value="1"/>
</dbReference>
<gene>
    <name evidence="1" type="ORF">M0R45_012084</name>
</gene>
<reference evidence="1 2" key="1">
    <citation type="journal article" date="2023" name="G3 (Bethesda)">
        <title>A chromosome-length genome assembly and annotation of blackberry (Rubus argutus, cv. 'Hillquist').</title>
        <authorList>
            <person name="Bruna T."/>
            <person name="Aryal R."/>
            <person name="Dudchenko O."/>
            <person name="Sargent D.J."/>
            <person name="Mead D."/>
            <person name="Buti M."/>
            <person name="Cavallini A."/>
            <person name="Hytonen T."/>
            <person name="Andres J."/>
            <person name="Pham M."/>
            <person name="Weisz D."/>
            <person name="Mascagni F."/>
            <person name="Usai G."/>
            <person name="Natali L."/>
            <person name="Bassil N."/>
            <person name="Fernandez G.E."/>
            <person name="Lomsadze A."/>
            <person name="Armour M."/>
            <person name="Olukolu B."/>
            <person name="Poorten T."/>
            <person name="Britton C."/>
            <person name="Davik J."/>
            <person name="Ashrafi H."/>
            <person name="Aiden E.L."/>
            <person name="Borodovsky M."/>
            <person name="Worthington M."/>
        </authorList>
    </citation>
    <scope>NUCLEOTIDE SEQUENCE [LARGE SCALE GENOMIC DNA]</scope>
    <source>
        <strain evidence="1">PI 553951</strain>
    </source>
</reference>
<dbReference type="InterPro" id="IPR019587">
    <property type="entry name" value="Polyketide_cyclase/dehydratase"/>
</dbReference>
<dbReference type="PANTHER" id="PTHR33789">
    <property type="entry name" value="LACHRYMATORY-FACTOR SYNTHASE"/>
    <property type="match status" value="1"/>
</dbReference>
<sequence>MDLHQSKWEGKVSARLTKARADQIWPLFKDFFNFHHWFPTLGTCYGIRGTNGEPGCIRFCAGSTIPSDGGEHVSWSKERLTAVNDAERRCSYEIVDSNIRFKSYVSTVRVVDDDEDGCMIEWSFAVDPVEGLVLEDLVRKYEVGLESMSKIMEDAVVEN</sequence>
<dbReference type="FunFam" id="3.30.530.20:FF:000064">
    <property type="entry name" value="Lachrymatory-factor synthase"/>
    <property type="match status" value="1"/>
</dbReference>